<evidence type="ECO:0000313" key="3">
    <source>
        <dbReference type="Proteomes" id="UP000268014"/>
    </source>
</evidence>
<evidence type="ECO:0000313" key="4">
    <source>
        <dbReference type="WBParaSite" id="HPLM_0000077001-mRNA-1"/>
    </source>
</evidence>
<feature type="signal peptide" evidence="1">
    <location>
        <begin position="1"/>
        <end position="25"/>
    </location>
</feature>
<evidence type="ECO:0000256" key="1">
    <source>
        <dbReference type="SAM" id="SignalP"/>
    </source>
</evidence>
<protein>
    <submittedName>
        <fullName evidence="4">CDP-archaeol synthase</fullName>
    </submittedName>
</protein>
<dbReference type="Proteomes" id="UP000268014">
    <property type="component" value="Unassembled WGS sequence"/>
</dbReference>
<keyword evidence="1" id="KW-0732">Signal</keyword>
<proteinExistence type="predicted"/>
<feature type="chain" id="PRO_5043123274" evidence="1">
    <location>
        <begin position="26"/>
        <end position="42"/>
    </location>
</feature>
<organism evidence="4">
    <name type="scientific">Haemonchus placei</name>
    <name type="common">Barber's pole worm</name>
    <dbReference type="NCBI Taxonomy" id="6290"/>
    <lineage>
        <taxon>Eukaryota</taxon>
        <taxon>Metazoa</taxon>
        <taxon>Ecdysozoa</taxon>
        <taxon>Nematoda</taxon>
        <taxon>Chromadorea</taxon>
        <taxon>Rhabditida</taxon>
        <taxon>Rhabditina</taxon>
        <taxon>Rhabditomorpha</taxon>
        <taxon>Strongyloidea</taxon>
        <taxon>Trichostrongylidae</taxon>
        <taxon>Haemonchus</taxon>
    </lineage>
</organism>
<reference evidence="2 3" key="2">
    <citation type="submission" date="2018-11" db="EMBL/GenBank/DDBJ databases">
        <authorList>
            <consortium name="Pathogen Informatics"/>
        </authorList>
    </citation>
    <scope>NUCLEOTIDE SEQUENCE [LARGE SCALE GENOMIC DNA]</scope>
    <source>
        <strain evidence="2 3">MHpl1</strain>
    </source>
</reference>
<name>A0A0N4VU03_HAEPC</name>
<accession>A0A0N4VU03</accession>
<reference evidence="4" key="1">
    <citation type="submission" date="2017-02" db="UniProtKB">
        <authorList>
            <consortium name="WormBaseParasite"/>
        </authorList>
    </citation>
    <scope>IDENTIFICATION</scope>
</reference>
<dbReference type="EMBL" id="UZAF01000710">
    <property type="protein sequence ID" value="VDO06321.1"/>
    <property type="molecule type" value="Genomic_DNA"/>
</dbReference>
<sequence length="42" mass="4835">MSLIEFVMRAMAILLVNMLPNRSTAYMVVGTVDWRRLEFDSG</sequence>
<evidence type="ECO:0000313" key="2">
    <source>
        <dbReference type="EMBL" id="VDO06321.1"/>
    </source>
</evidence>
<keyword evidence="3" id="KW-1185">Reference proteome</keyword>
<dbReference type="WBParaSite" id="HPLM_0000077001-mRNA-1">
    <property type="protein sequence ID" value="HPLM_0000077001-mRNA-1"/>
    <property type="gene ID" value="HPLM_0000077001"/>
</dbReference>
<dbReference type="AlphaFoldDB" id="A0A0N4VU03"/>
<gene>
    <name evidence="2" type="ORF">HPLM_LOCUS771</name>
</gene>